<evidence type="ECO:0000256" key="1">
    <source>
        <dbReference type="SAM" id="MobiDB-lite"/>
    </source>
</evidence>
<organism evidence="2 3">
    <name type="scientific">Caerostris extrusa</name>
    <name type="common">Bark spider</name>
    <name type="synonym">Caerostris bankana</name>
    <dbReference type="NCBI Taxonomy" id="172846"/>
    <lineage>
        <taxon>Eukaryota</taxon>
        <taxon>Metazoa</taxon>
        <taxon>Ecdysozoa</taxon>
        <taxon>Arthropoda</taxon>
        <taxon>Chelicerata</taxon>
        <taxon>Arachnida</taxon>
        <taxon>Araneae</taxon>
        <taxon>Araneomorphae</taxon>
        <taxon>Entelegynae</taxon>
        <taxon>Araneoidea</taxon>
        <taxon>Araneidae</taxon>
        <taxon>Caerostris</taxon>
    </lineage>
</organism>
<feature type="region of interest" description="Disordered" evidence="1">
    <location>
        <begin position="463"/>
        <end position="536"/>
    </location>
</feature>
<keyword evidence="3" id="KW-1185">Reference proteome</keyword>
<feature type="compositionally biased region" description="Basic and acidic residues" evidence="1">
    <location>
        <begin position="476"/>
        <end position="496"/>
    </location>
</feature>
<comment type="caution">
    <text evidence="2">The sequence shown here is derived from an EMBL/GenBank/DDBJ whole genome shotgun (WGS) entry which is preliminary data.</text>
</comment>
<gene>
    <name evidence="2" type="primary">X975_17817</name>
    <name evidence="2" type="ORF">CEXT_607831</name>
</gene>
<feature type="compositionally biased region" description="Basic and acidic residues" evidence="1">
    <location>
        <begin position="522"/>
        <end position="536"/>
    </location>
</feature>
<dbReference type="AlphaFoldDB" id="A0AAV4MXK6"/>
<name>A0AAV4MXK6_CAEEX</name>
<dbReference type="Proteomes" id="UP001054945">
    <property type="component" value="Unassembled WGS sequence"/>
</dbReference>
<evidence type="ECO:0000313" key="3">
    <source>
        <dbReference type="Proteomes" id="UP001054945"/>
    </source>
</evidence>
<proteinExistence type="predicted"/>
<evidence type="ECO:0000313" key="2">
    <source>
        <dbReference type="EMBL" id="GIX76473.1"/>
    </source>
</evidence>
<sequence>MVIAFIFENNKATKKFGFPSSRVFNRKFTSLQPLVTYATKELESTTRGAKSIKSEQWEINSSLMTPILLSSISLFSETEHISSSQSLIQSSSSEYPHLQLESTIIINKFCGFAKTASNIDSKVTRDPLSIESDFPKPKTSPRISLQTSVWSAKPQFEETSSHLYHFQSSFSPIKSTTDKSLTSTITETYISSTWLGDVSITPTDSDVILVSVLPVSSFLNVNQTKNGSDHTEESHSTTGEQTIPTRNTYLFKDNHYWVLTVLEAPAKGQLPENFSHIMEGRLANAYSEAFRSWSSKRRTPKILSLTDDILLRQLEIVYVVERAGSLVPSSIAAEYLSSLRFEQLREFLGYHAIEKAKRDLPPSERRREQTCWISSSRSGHSGGVLLGLLVVFCCFCVYCRCCRPKAPPSTPGSSASGSLQRSLSKYGQHNRKHLFREMTHQLTSEMAAQIKHGSTAPDTYLAEKAGHRSLPTLPRESSEKKPETSMKILKILENKEASTSPMPGKHSKKTNAAVQQSSDSSSAEKKKPPKPKRGER</sequence>
<accession>A0AAV4MXK6</accession>
<reference evidence="2 3" key="1">
    <citation type="submission" date="2021-06" db="EMBL/GenBank/DDBJ databases">
        <title>Caerostris extrusa draft genome.</title>
        <authorList>
            <person name="Kono N."/>
            <person name="Arakawa K."/>
        </authorList>
    </citation>
    <scope>NUCLEOTIDE SEQUENCE [LARGE SCALE GENOMIC DNA]</scope>
</reference>
<protein>
    <submittedName>
        <fullName evidence="2">Uncharacterized protein</fullName>
    </submittedName>
</protein>
<dbReference type="EMBL" id="BPLR01002665">
    <property type="protein sequence ID" value="GIX76473.1"/>
    <property type="molecule type" value="Genomic_DNA"/>
</dbReference>